<dbReference type="OrthoDB" id="9798208at2"/>
<evidence type="ECO:0000313" key="5">
    <source>
        <dbReference type="Proteomes" id="UP000095214"/>
    </source>
</evidence>
<dbReference type="STRING" id="178339.BH719_00905"/>
<dbReference type="EMBL" id="CP017298">
    <property type="protein sequence ID" value="AOS46622.1"/>
    <property type="molecule type" value="Genomic_DNA"/>
</dbReference>
<proteinExistence type="inferred from homology"/>
<comment type="similarity">
    <text evidence="1">Belongs to the thioesterase PaaI family.</text>
</comment>
<reference evidence="4 5" key="1">
    <citation type="submission" date="2016-09" db="EMBL/GenBank/DDBJ databases">
        <title>Complete genome sequence of Actinomyces hongkongensis HKU8.</title>
        <authorList>
            <person name="Gao Y.-X."/>
            <person name="Zhou Y.-Y."/>
            <person name="Xie Y."/>
            <person name="Wang M."/>
            <person name="Wang S.-J."/>
            <person name="Shen S.-G."/>
        </authorList>
    </citation>
    <scope>NUCLEOTIDE SEQUENCE [LARGE SCALE GENOMIC DNA]</scope>
    <source>
        <strain evidence="4 5">HKU8</strain>
    </source>
</reference>
<dbReference type="GO" id="GO:0061522">
    <property type="term" value="F:1,4-dihydroxy-2-naphthoyl-CoA thioesterase activity"/>
    <property type="evidence" value="ECO:0007669"/>
    <property type="project" value="TreeGrafter"/>
</dbReference>
<dbReference type="NCBIfam" id="TIGR00369">
    <property type="entry name" value="unchar_dom_1"/>
    <property type="match status" value="1"/>
</dbReference>
<evidence type="ECO:0000259" key="3">
    <source>
        <dbReference type="Pfam" id="PF03061"/>
    </source>
</evidence>
<dbReference type="KEGG" id="phon:BH719_00905"/>
<protein>
    <submittedName>
        <fullName evidence="4">Thioesterase</fullName>
    </submittedName>
</protein>
<evidence type="ECO:0000313" key="4">
    <source>
        <dbReference type="EMBL" id="AOS46622.1"/>
    </source>
</evidence>
<dbReference type="InterPro" id="IPR003736">
    <property type="entry name" value="PAAI_dom"/>
</dbReference>
<dbReference type="Proteomes" id="UP000095214">
    <property type="component" value="Chromosome"/>
</dbReference>
<organism evidence="4 5">
    <name type="scientific">Pauljensenia hongkongensis</name>
    <dbReference type="NCBI Taxonomy" id="178339"/>
    <lineage>
        <taxon>Bacteria</taxon>
        <taxon>Bacillati</taxon>
        <taxon>Actinomycetota</taxon>
        <taxon>Actinomycetes</taxon>
        <taxon>Actinomycetales</taxon>
        <taxon>Actinomycetaceae</taxon>
        <taxon>Pauljensenia</taxon>
    </lineage>
</organism>
<gene>
    <name evidence="4" type="ORF">BH719_00905</name>
</gene>
<sequence>MAPSDQTKTPSDAARHWVGASWPGTLMELTGMEVLEHTARRTVVSMPVAGNLQNGGILHGGASAALAETAGSFAACAHADDLHPGGGAYAVGTELSASHVAAGRGGRVTAVATAAHLGRTSTVHTVEVRDEDGRLISCARITNRILMRR</sequence>
<evidence type="ECO:0000256" key="1">
    <source>
        <dbReference type="ARBA" id="ARBA00008324"/>
    </source>
</evidence>
<dbReference type="AlphaFoldDB" id="A0A1D8B0I3"/>
<dbReference type="Gene3D" id="3.10.129.10">
    <property type="entry name" value="Hotdog Thioesterase"/>
    <property type="match status" value="1"/>
</dbReference>
<accession>A0A1D8B0I3</accession>
<dbReference type="Pfam" id="PF03061">
    <property type="entry name" value="4HBT"/>
    <property type="match status" value="1"/>
</dbReference>
<dbReference type="RefSeq" id="WP_034219455.1">
    <property type="nucleotide sequence ID" value="NZ_CP017298.1"/>
</dbReference>
<dbReference type="InterPro" id="IPR006683">
    <property type="entry name" value="Thioestr_dom"/>
</dbReference>
<dbReference type="SUPFAM" id="SSF54637">
    <property type="entry name" value="Thioesterase/thiol ester dehydrase-isomerase"/>
    <property type="match status" value="1"/>
</dbReference>
<keyword evidence="5" id="KW-1185">Reference proteome</keyword>
<dbReference type="CDD" id="cd03443">
    <property type="entry name" value="PaaI_thioesterase"/>
    <property type="match status" value="1"/>
</dbReference>
<evidence type="ECO:0000256" key="2">
    <source>
        <dbReference type="ARBA" id="ARBA00022801"/>
    </source>
</evidence>
<dbReference type="InterPro" id="IPR029069">
    <property type="entry name" value="HotDog_dom_sf"/>
</dbReference>
<name>A0A1D8B0I3_9ACTO</name>
<dbReference type="GO" id="GO:0005829">
    <property type="term" value="C:cytosol"/>
    <property type="evidence" value="ECO:0007669"/>
    <property type="project" value="TreeGrafter"/>
</dbReference>
<dbReference type="PANTHER" id="PTHR43240">
    <property type="entry name" value="1,4-DIHYDROXY-2-NAPHTHOYL-COA THIOESTERASE 1"/>
    <property type="match status" value="1"/>
</dbReference>
<dbReference type="PANTHER" id="PTHR43240:SF5">
    <property type="entry name" value="1,4-DIHYDROXY-2-NAPHTHOYL-COA THIOESTERASE 1"/>
    <property type="match status" value="1"/>
</dbReference>
<feature type="domain" description="Thioesterase" evidence="3">
    <location>
        <begin position="55"/>
        <end position="136"/>
    </location>
</feature>
<keyword evidence="2" id="KW-0378">Hydrolase</keyword>